<comment type="caution">
    <text evidence="3">The sequence shown here is derived from an EMBL/GenBank/DDBJ whole genome shotgun (WGS) entry which is preliminary data.</text>
</comment>
<accession>A0A8X7SW73</accession>
<feature type="region of interest" description="Disordered" evidence="1">
    <location>
        <begin position="35"/>
        <end position="57"/>
    </location>
</feature>
<evidence type="ECO:0000313" key="3">
    <source>
        <dbReference type="EMBL" id="KAE8245860.1"/>
    </source>
</evidence>
<sequence>MANIRLFLLLPQLFLLLVILGQAAPLPNSNHPSCLGLPQPSRLGARAEPGEGDDPNELNVLEDVQREALTQYGAIIAQVQELGLQPQFEQAQRDGLHRVPYISHAQRNALQRLLDEEERLLGVIGELQGIRLPRPPVA</sequence>
<evidence type="ECO:0000256" key="2">
    <source>
        <dbReference type="SAM" id="SignalP"/>
    </source>
</evidence>
<name>A0A8X7SW73_9BASI</name>
<keyword evidence="4" id="KW-1185">Reference proteome</keyword>
<dbReference type="AlphaFoldDB" id="A0A8X7SW73"/>
<organism evidence="3 4">
    <name type="scientific">Tilletia controversa</name>
    <name type="common">dwarf bunt fungus</name>
    <dbReference type="NCBI Taxonomy" id="13291"/>
    <lineage>
        <taxon>Eukaryota</taxon>
        <taxon>Fungi</taxon>
        <taxon>Dikarya</taxon>
        <taxon>Basidiomycota</taxon>
        <taxon>Ustilaginomycotina</taxon>
        <taxon>Exobasidiomycetes</taxon>
        <taxon>Tilletiales</taxon>
        <taxon>Tilletiaceae</taxon>
        <taxon>Tilletia</taxon>
    </lineage>
</organism>
<gene>
    <name evidence="3" type="ORF">A4X06_0g5370</name>
</gene>
<protein>
    <submittedName>
        <fullName evidence="3">Uncharacterized protein</fullName>
    </submittedName>
</protein>
<reference evidence="3" key="2">
    <citation type="journal article" date="2019" name="IMA Fungus">
        <title>Genome sequencing and comparison of five Tilletia species to identify candidate genes for the detection of regulated species infecting wheat.</title>
        <authorList>
            <person name="Nguyen H.D.T."/>
            <person name="Sultana T."/>
            <person name="Kesanakurti P."/>
            <person name="Hambleton S."/>
        </authorList>
    </citation>
    <scope>NUCLEOTIDE SEQUENCE</scope>
    <source>
        <strain evidence="3">DAOMC 236426</strain>
    </source>
</reference>
<evidence type="ECO:0000256" key="1">
    <source>
        <dbReference type="SAM" id="MobiDB-lite"/>
    </source>
</evidence>
<proteinExistence type="predicted"/>
<evidence type="ECO:0000313" key="4">
    <source>
        <dbReference type="Proteomes" id="UP000077684"/>
    </source>
</evidence>
<feature type="chain" id="PRO_5036470320" evidence="2">
    <location>
        <begin position="24"/>
        <end position="138"/>
    </location>
</feature>
<reference evidence="3" key="1">
    <citation type="submission" date="2016-04" db="EMBL/GenBank/DDBJ databases">
        <authorList>
            <person name="Nguyen H.D."/>
            <person name="Samba Siva P."/>
            <person name="Cullis J."/>
            <person name="Levesque C.A."/>
            <person name="Hambleton S."/>
        </authorList>
    </citation>
    <scope>NUCLEOTIDE SEQUENCE</scope>
    <source>
        <strain evidence="3">DAOMC 236426</strain>
    </source>
</reference>
<dbReference type="EMBL" id="LWDE02000656">
    <property type="protein sequence ID" value="KAE8245860.1"/>
    <property type="molecule type" value="Genomic_DNA"/>
</dbReference>
<keyword evidence="2" id="KW-0732">Signal</keyword>
<feature type="signal peptide" evidence="2">
    <location>
        <begin position="1"/>
        <end position="23"/>
    </location>
</feature>
<dbReference type="Proteomes" id="UP000077684">
    <property type="component" value="Unassembled WGS sequence"/>
</dbReference>